<dbReference type="OrthoDB" id="5892138at2"/>
<dbReference type="Proteomes" id="UP000281474">
    <property type="component" value="Unassembled WGS sequence"/>
</dbReference>
<reference evidence="1 2" key="1">
    <citation type="submission" date="2018-09" db="EMBL/GenBank/DDBJ databases">
        <title>Phylogeny of the Shewanellaceae, and recommendation for two new genera, Pseudoshewanella and Parashewanella.</title>
        <authorList>
            <person name="Wang G."/>
        </authorList>
    </citation>
    <scope>NUCLEOTIDE SEQUENCE [LARGE SCALE GENOMIC DNA]</scope>
    <source>
        <strain evidence="1 2">C51</strain>
    </source>
</reference>
<evidence type="ECO:0000313" key="2">
    <source>
        <dbReference type="Proteomes" id="UP000281474"/>
    </source>
</evidence>
<proteinExistence type="predicted"/>
<protein>
    <submittedName>
        <fullName evidence="1">DUF3581 family protein</fullName>
    </submittedName>
</protein>
<evidence type="ECO:0000313" key="1">
    <source>
        <dbReference type="EMBL" id="RLV59567.1"/>
    </source>
</evidence>
<dbReference type="InterPro" id="IPR021974">
    <property type="entry name" value="DUF3581"/>
</dbReference>
<dbReference type="EMBL" id="QZEI01000031">
    <property type="protein sequence ID" value="RLV59567.1"/>
    <property type="molecule type" value="Genomic_DNA"/>
</dbReference>
<dbReference type="RefSeq" id="WP_121839146.1">
    <property type="nucleotide sequence ID" value="NZ_ML014780.1"/>
</dbReference>
<dbReference type="AlphaFoldDB" id="A0A3L8PVV4"/>
<gene>
    <name evidence="1" type="ORF">D5018_11475</name>
</gene>
<accession>A0A3L8PVV4</accession>
<keyword evidence="2" id="KW-1185">Reference proteome</keyword>
<dbReference type="Pfam" id="PF12119">
    <property type="entry name" value="DUF3581"/>
    <property type="match status" value="1"/>
</dbReference>
<sequence length="234" mass="26367">MYLESYFSKNDNLITVSAEQASVFAKKVAGDVNPIHDVDAKRFCVPGDLLFALVLEEYGLSSSMEFKFRGMVGDGVDLVFPNAQQDVLEIKDTKDKTYLSAQSAGVICQDKAKIEAFVRTYVSFSGLNFTHALLPLMEKHQVMVNPARPLVMYESMSFELHSFDFDSVELELSEHELLIDGKRGNVTLNFEFYSHGKQIGTGKKTLVMSGLREYQEEAIAGMRELYESRKLKFA</sequence>
<name>A0A3L8PVV4_9GAMM</name>
<organism evidence="1 2">
    <name type="scientific">Parashewanella curva</name>
    <dbReference type="NCBI Taxonomy" id="2338552"/>
    <lineage>
        <taxon>Bacteria</taxon>
        <taxon>Pseudomonadati</taxon>
        <taxon>Pseudomonadota</taxon>
        <taxon>Gammaproteobacteria</taxon>
        <taxon>Alteromonadales</taxon>
        <taxon>Shewanellaceae</taxon>
        <taxon>Parashewanella</taxon>
    </lineage>
</organism>
<comment type="caution">
    <text evidence="1">The sequence shown here is derived from an EMBL/GenBank/DDBJ whole genome shotgun (WGS) entry which is preliminary data.</text>
</comment>